<keyword evidence="2" id="KW-0012">Acyltransferase</keyword>
<dbReference type="GeneID" id="83456645"/>
<dbReference type="PROSITE" id="PS51186">
    <property type="entry name" value="GNAT"/>
    <property type="match status" value="1"/>
</dbReference>
<name>A0ABN6NPR0_9ENTE</name>
<evidence type="ECO:0000313" key="5">
    <source>
        <dbReference type="Proteomes" id="UP000831692"/>
    </source>
</evidence>
<accession>A0ABN6NPR0</accession>
<dbReference type="CDD" id="cd04301">
    <property type="entry name" value="NAT_SF"/>
    <property type="match status" value="1"/>
</dbReference>
<dbReference type="Gene3D" id="3.40.630.30">
    <property type="match status" value="1"/>
</dbReference>
<feature type="domain" description="N-acetyltransferase" evidence="3">
    <location>
        <begin position="25"/>
        <end position="166"/>
    </location>
</feature>
<reference evidence="4 5" key="1">
    <citation type="submission" date="2022-03" db="EMBL/GenBank/DDBJ databases">
        <title>Complete genome sequence of Enterococcus innesii DB-1.</title>
        <authorList>
            <person name="Fukuda D."/>
            <person name="Nolasco-Hipolito C."/>
        </authorList>
    </citation>
    <scope>NUCLEOTIDE SEQUENCE [LARGE SCALE GENOMIC DNA]</scope>
    <source>
        <strain evidence="4 5">DB-1</strain>
    </source>
</reference>
<dbReference type="Proteomes" id="UP000831692">
    <property type="component" value="Chromosome"/>
</dbReference>
<dbReference type="InterPro" id="IPR016181">
    <property type="entry name" value="Acyl_CoA_acyltransferase"/>
</dbReference>
<keyword evidence="1" id="KW-0808">Transferase</keyword>
<dbReference type="PANTHER" id="PTHR43420">
    <property type="entry name" value="ACETYLTRANSFERASE"/>
    <property type="match status" value="1"/>
</dbReference>
<proteinExistence type="predicted"/>
<gene>
    <name evidence="4" type="ORF">ENLAB_06500</name>
</gene>
<protein>
    <recommendedName>
        <fullName evidence="3">N-acetyltransferase domain-containing protein</fullName>
    </recommendedName>
</protein>
<dbReference type="SUPFAM" id="SSF55729">
    <property type="entry name" value="Acyl-CoA N-acyltransferases (Nat)"/>
    <property type="match status" value="1"/>
</dbReference>
<organism evidence="4 5">
    <name type="scientific">Enterococcus innesii</name>
    <dbReference type="NCBI Taxonomy" id="2839759"/>
    <lineage>
        <taxon>Bacteria</taxon>
        <taxon>Bacillati</taxon>
        <taxon>Bacillota</taxon>
        <taxon>Bacilli</taxon>
        <taxon>Lactobacillales</taxon>
        <taxon>Enterococcaceae</taxon>
        <taxon>Enterococcus</taxon>
    </lineage>
</organism>
<dbReference type="InterPro" id="IPR000182">
    <property type="entry name" value="GNAT_dom"/>
</dbReference>
<evidence type="ECO:0000259" key="3">
    <source>
        <dbReference type="PROSITE" id="PS51186"/>
    </source>
</evidence>
<dbReference type="EMBL" id="AP025635">
    <property type="protein sequence ID" value="BDG67086.1"/>
    <property type="molecule type" value="Genomic_DNA"/>
</dbReference>
<evidence type="ECO:0000256" key="2">
    <source>
        <dbReference type="ARBA" id="ARBA00023315"/>
    </source>
</evidence>
<sequence>MKRIIMSCDLQHASSRQAEASFSFEAFPTDSPRVAELFYSAYHETIDDEGESIADWQKELRETAEGKYGPLIPELSFQLQKDNHPIGAIVTSTFQELPLLLFVVMDADFKGKGLSKLLMNEVIRRAKAMGLTHLYLVVTVENQPAFKLYEACGFSFAGESWTDLSS</sequence>
<evidence type="ECO:0000256" key="1">
    <source>
        <dbReference type="ARBA" id="ARBA00022679"/>
    </source>
</evidence>
<evidence type="ECO:0000313" key="4">
    <source>
        <dbReference type="EMBL" id="BDG67086.1"/>
    </source>
</evidence>
<keyword evidence="5" id="KW-1185">Reference proteome</keyword>
<dbReference type="InterPro" id="IPR050680">
    <property type="entry name" value="YpeA/RimI_acetyltransf"/>
</dbReference>
<dbReference type="Pfam" id="PF00583">
    <property type="entry name" value="Acetyltransf_1"/>
    <property type="match status" value="1"/>
</dbReference>
<dbReference type="RefSeq" id="WP_244352596.1">
    <property type="nucleotide sequence ID" value="NZ_AP025635.1"/>
</dbReference>